<dbReference type="Pfam" id="PF11992">
    <property type="entry name" value="TgpA_N"/>
    <property type="match status" value="1"/>
</dbReference>
<dbReference type="Pfam" id="PF01841">
    <property type="entry name" value="Transglut_core"/>
    <property type="match status" value="1"/>
</dbReference>
<dbReference type="Pfam" id="PF13559">
    <property type="entry name" value="DUF4129"/>
    <property type="match status" value="1"/>
</dbReference>
<proteinExistence type="predicted"/>
<feature type="region of interest" description="Disordered" evidence="1">
    <location>
        <begin position="521"/>
        <end position="576"/>
    </location>
</feature>
<evidence type="ECO:0000259" key="3">
    <source>
        <dbReference type="SMART" id="SM00460"/>
    </source>
</evidence>
<dbReference type="PANTHER" id="PTHR42736:SF1">
    <property type="entry name" value="PROTEIN-GLUTAMINE GAMMA-GLUTAMYLTRANSFERASE"/>
    <property type="match status" value="1"/>
</dbReference>
<dbReference type="InterPro" id="IPR025403">
    <property type="entry name" value="TgpA-like_C"/>
</dbReference>
<evidence type="ECO:0000256" key="1">
    <source>
        <dbReference type="SAM" id="MobiDB-lite"/>
    </source>
</evidence>
<sequence>MTTTGTVTRPVATLLLSTTSVALAVSFSRVFEAGEYLPGLVSVALVAHLIAFVMRHRPVPTLAALVVQLVSVYVFNAWIHVRDTLWFGLPLGRTWTEVSARVGESADLLGDVTPPLAFATGFGFIAGLAVGAAAVLADAFAFRAAGRGEALVPSAVVFAVAAIVGEDRHRLLVTAVWLTTAIVVVATLRRSDGSTPARESRALPSTLALAVTIAVVSAWIGPRLPGADADALIGRDTDSGRVVEPLVDVRGRLGDRSDTVLFRVVSDRPAYWRLTSLAEFDGSTWGITDEELDGAGGRLAVGADPTSAWFVIQTVTIENLRGNMAPAAHEATELRAASRSLYYELESGTLLVSGSDLAPSNSYTIVSAVADPPPFVLDSASSLSPPSARYLSVPDNDEMRELGDIARDITAGSATGYQAAMDLQNFFRVNFTYSLDVPAIDGEDAYLDFIERGSGYCEQFASTFAAMARAIGLPARVAIGFTPGESDGQGSYTVRSQHAHAWPEVWFDGLGWLMFEPTPGRGAPDRGYTGVEPQQDESTPAPATTTVAPTTTTAVAPSTTGSPDATPTTLPGPSTDDVVPAPTDSGPSGFTLALVILVSAVLAWPVVVRLLVTRAARTTTAPPLLVLWRRLLAEEGFTRRSDLTPSEIARTLNRTTDDDDVADRLALAVERLLFAERPPSPDEMETLTNAVEARVRIRRADKTLPRRERLMRHVSPSLARRLAGLHSAEEI</sequence>
<feature type="transmembrane region" description="Helical" evidence="2">
    <location>
        <begin position="116"/>
        <end position="136"/>
    </location>
</feature>
<organism evidence="4">
    <name type="scientific">freshwater metagenome</name>
    <dbReference type="NCBI Taxonomy" id="449393"/>
    <lineage>
        <taxon>unclassified sequences</taxon>
        <taxon>metagenomes</taxon>
        <taxon>ecological metagenomes</taxon>
    </lineage>
</organism>
<feature type="transmembrane region" description="Helical" evidence="2">
    <location>
        <begin position="148"/>
        <end position="165"/>
    </location>
</feature>
<dbReference type="InterPro" id="IPR052901">
    <property type="entry name" value="Bact_TGase-like"/>
</dbReference>
<dbReference type="InterPro" id="IPR021878">
    <property type="entry name" value="TgpA_N"/>
</dbReference>
<dbReference type="SMART" id="SM00460">
    <property type="entry name" value="TGc"/>
    <property type="match status" value="1"/>
</dbReference>
<feature type="transmembrane region" description="Helical" evidence="2">
    <location>
        <begin position="590"/>
        <end position="612"/>
    </location>
</feature>
<gene>
    <name evidence="4" type="ORF">UFOPK1722_00928</name>
</gene>
<feature type="transmembrane region" description="Helical" evidence="2">
    <location>
        <begin position="201"/>
        <end position="220"/>
    </location>
</feature>
<dbReference type="InterPro" id="IPR002931">
    <property type="entry name" value="Transglutaminase-like"/>
</dbReference>
<keyword evidence="2" id="KW-0812">Transmembrane</keyword>
<accession>A0A6J6EYA6</accession>
<evidence type="ECO:0000256" key="2">
    <source>
        <dbReference type="SAM" id="Phobius"/>
    </source>
</evidence>
<feature type="compositionally biased region" description="Low complexity" evidence="1">
    <location>
        <begin position="538"/>
        <end position="560"/>
    </location>
</feature>
<name>A0A6J6EYA6_9ZZZZ</name>
<feature type="transmembrane region" description="Helical" evidence="2">
    <location>
        <begin position="61"/>
        <end position="81"/>
    </location>
</feature>
<dbReference type="InterPro" id="IPR038765">
    <property type="entry name" value="Papain-like_cys_pep_sf"/>
</dbReference>
<dbReference type="EMBL" id="CAEZTS010000071">
    <property type="protein sequence ID" value="CAB4579634.1"/>
    <property type="molecule type" value="Genomic_DNA"/>
</dbReference>
<feature type="domain" description="Transglutaminase-like" evidence="3">
    <location>
        <begin position="449"/>
        <end position="519"/>
    </location>
</feature>
<keyword evidence="2" id="KW-0472">Membrane</keyword>
<dbReference type="SUPFAM" id="SSF54001">
    <property type="entry name" value="Cysteine proteinases"/>
    <property type="match status" value="1"/>
</dbReference>
<dbReference type="Gene3D" id="3.10.620.30">
    <property type="match status" value="1"/>
</dbReference>
<protein>
    <submittedName>
        <fullName evidence="4">Unannotated protein</fullName>
    </submittedName>
</protein>
<dbReference type="PANTHER" id="PTHR42736">
    <property type="entry name" value="PROTEIN-GLUTAMINE GAMMA-GLUTAMYLTRANSFERASE"/>
    <property type="match status" value="1"/>
</dbReference>
<feature type="compositionally biased region" description="Polar residues" evidence="1">
    <location>
        <begin position="561"/>
        <end position="572"/>
    </location>
</feature>
<reference evidence="4" key="1">
    <citation type="submission" date="2020-05" db="EMBL/GenBank/DDBJ databases">
        <authorList>
            <person name="Chiriac C."/>
            <person name="Salcher M."/>
            <person name="Ghai R."/>
            <person name="Kavagutti S V."/>
        </authorList>
    </citation>
    <scope>NUCLEOTIDE SEQUENCE</scope>
</reference>
<dbReference type="AlphaFoldDB" id="A0A6J6EYA6"/>
<keyword evidence="2" id="KW-1133">Transmembrane helix</keyword>
<evidence type="ECO:0000313" key="4">
    <source>
        <dbReference type="EMBL" id="CAB4579634.1"/>
    </source>
</evidence>
<feature type="transmembrane region" description="Helical" evidence="2">
    <location>
        <begin position="171"/>
        <end position="189"/>
    </location>
</feature>
<feature type="transmembrane region" description="Helical" evidence="2">
    <location>
        <begin position="36"/>
        <end position="54"/>
    </location>
</feature>